<dbReference type="InterPro" id="IPR051284">
    <property type="entry name" value="ZnF_MYMT-QRICH1"/>
</dbReference>
<feature type="domain" description="TRASH" evidence="6">
    <location>
        <begin position="280"/>
        <end position="314"/>
    </location>
</feature>
<organism evidence="7 8">
    <name type="scientific">Camelus dromedarius</name>
    <name type="common">Dromedary</name>
    <name type="synonym">Arabian camel</name>
    <dbReference type="NCBI Taxonomy" id="9838"/>
    <lineage>
        <taxon>Eukaryota</taxon>
        <taxon>Metazoa</taxon>
        <taxon>Chordata</taxon>
        <taxon>Craniata</taxon>
        <taxon>Vertebrata</taxon>
        <taxon>Euteleostomi</taxon>
        <taxon>Mammalia</taxon>
        <taxon>Eutheria</taxon>
        <taxon>Laurasiatheria</taxon>
        <taxon>Artiodactyla</taxon>
        <taxon>Tylopoda</taxon>
        <taxon>Camelidae</taxon>
        <taxon>Camelus</taxon>
    </lineage>
</organism>
<protein>
    <submittedName>
        <fullName evidence="7">Zinc finger MYM-type protein 6</fullName>
    </submittedName>
</protein>
<feature type="domain" description="TRASH" evidence="6">
    <location>
        <begin position="193"/>
        <end position="231"/>
    </location>
</feature>
<accession>A0A5N4DB35</accession>
<feature type="domain" description="TRASH" evidence="6">
    <location>
        <begin position="432"/>
        <end position="468"/>
    </location>
</feature>
<dbReference type="InterPro" id="IPR010507">
    <property type="entry name" value="Znf_MYM"/>
</dbReference>
<gene>
    <name evidence="7" type="ORF">Cadr_000013615</name>
</gene>
<sequence length="1376" mass="153545">MKEPLDGECGKAMAPQQGLLDKIKEEPDNAQEYVHASKPKTQESELKISAVFSVSDSPLDKATQQLTPGFQLSLASSGPNISLPSVPAVALQVFCSGCKKMLYKGQTAYHKTGSTQLFCSTKCITGYSSPVCLLPPPKKTCTNCSKDILNPKDVISTRFENSSPSKDFCSQSCLSSYELKKKPVVTIYTNSISTRCSMCQKNADIRFEVKYQNVVHGLCSDACFSKFHSTNNLTMNCCENCGSYCYSSSGPCQSQKVFSSTSVTAYKQNSAQTPPYALGKSLRPSAEMIETTNDSGKTELFCSINCLSAYRVKTVISSGVQVLCHSCKTSAIPQYHLAMSNGTIYSFCSSSCVVAFQNVFNKPKGTNSSAVPVSQGQVVVSPPSGSAVSAGGGNTSAVSPSSISGSAAASLQPLAAQSQQVALTHRVVKLKCQHCNHLFATKPELLFYKGKMFLFCGKICSDEYKKKNKIMAMCDYCKLQKIIKETVRFSGVDKPYCSEVCKFLSARDFGERWGKYCKMCSYCSQTSPNLVENRLEGKLEEFCCEDCMTKYTVLFYQMAKCDGCKRQGKLSESIKWKGNIRHFCNLFCVLEFCHRQQIMIDPISQNKVIVPKVQTASMELPFARTNITPVITNVVSLAKISPAQPAGNSVSKGAVITKEATKIIEDDVQKPFQDEWGKTLDTMEVAMVMKNLNQTLLDLYTLALPICDVQENHFIDEEGSTQTDAMKLLSSQSLRLLKNKALLCKPVTQTKATSCKPHTQHKECQTDISMPNEKNDAELDSPPAKKKRVGFFQTYDAEYLKVGFIIYPGSKESSPRPQCVICGEILSSENMKPANLSHHLKTKHSELENNPVDFFEQKSLEMECQNSALKKCLLVEKSLVKASYLIAFQIAASKNPFSIAEELIKPYLVEMCSEVLGSSAGDKMKTIALSNNTIGHRIDELSADIEDQLIQKVRESKWFALQIDESSEISNTTLLLCYIRFIDYGCSDIKEELLCCIEMPSQMTDFEVFEVINKYIDSKSLNWKHCVGLCTDGAASMTGRCSGLRAKIQEVAMNTVAFTHCFIHREHLAAEKLSPCLHEILLQSAQILSFIKSNALNSRMLTILCEEMGSEHVNLPLRAEVRWISRGRILTRLFQLRHEIEIFLNQKHSDLAKCFFDEEWVAKLAYLSDIFSLINELNLSLQGTMTTLFNLYNKIDVLKEKLKMWLKRTQENDYDMFPSFSEISNSSGLNMRSITSIIFEHLEGLSQMFNDCYPPEEDLRSGNLWIINPFINHQNSNLTDFEEEKLAQLSSDLGLQSAFKSMSVTQFWINAKASYPELHEKAMKFLLPFSTIYLCDATFSALTESKQRNLLVSGPVLRLAVTSLIPRIEKLVKEKE</sequence>
<evidence type="ECO:0000256" key="3">
    <source>
        <dbReference type="ARBA" id="ARBA00022771"/>
    </source>
</evidence>
<keyword evidence="3" id="KW-0863">Zinc-finger</keyword>
<keyword evidence="1" id="KW-0479">Metal-binding</keyword>
<dbReference type="Pfam" id="PF24900">
    <property type="entry name" value="TRASH_ZMYM4"/>
    <property type="match status" value="1"/>
</dbReference>
<feature type="domain" description="TRASH" evidence="6">
    <location>
        <begin position="95"/>
        <end position="131"/>
    </location>
</feature>
<comment type="caution">
    <text evidence="7">The sequence shown here is derived from an EMBL/GenBank/DDBJ whole genome shotgun (WGS) entry which is preliminary data.</text>
</comment>
<keyword evidence="4" id="KW-0862">Zinc</keyword>
<dbReference type="InterPro" id="IPR012337">
    <property type="entry name" value="RNaseH-like_sf"/>
</dbReference>
<evidence type="ECO:0000313" key="7">
    <source>
        <dbReference type="EMBL" id="KAB1268270.1"/>
    </source>
</evidence>
<dbReference type="InterPro" id="IPR012347">
    <property type="entry name" value="Ferritin-like"/>
</dbReference>
<dbReference type="SMART" id="SM00746">
    <property type="entry name" value="TRASH"/>
    <property type="match status" value="9"/>
</dbReference>
<evidence type="ECO:0000313" key="8">
    <source>
        <dbReference type="Proteomes" id="UP000299084"/>
    </source>
</evidence>
<dbReference type="SUPFAM" id="SSF53098">
    <property type="entry name" value="Ribonuclease H-like"/>
    <property type="match status" value="1"/>
</dbReference>
<evidence type="ECO:0000256" key="2">
    <source>
        <dbReference type="ARBA" id="ARBA00022737"/>
    </source>
</evidence>
<feature type="domain" description="TRASH" evidence="6">
    <location>
        <begin position="141"/>
        <end position="181"/>
    </location>
</feature>
<dbReference type="SUPFAM" id="SSF57716">
    <property type="entry name" value="Glucocorticoid receptor-like (DNA-binding domain)"/>
    <property type="match status" value="1"/>
</dbReference>
<dbReference type="InterPro" id="IPR009078">
    <property type="entry name" value="Ferritin-like_SF"/>
</dbReference>
<dbReference type="EMBL" id="JWIN03000013">
    <property type="protein sequence ID" value="KAB1268270.1"/>
    <property type="molecule type" value="Genomic_DNA"/>
</dbReference>
<evidence type="ECO:0000256" key="5">
    <source>
        <dbReference type="SAM" id="MobiDB-lite"/>
    </source>
</evidence>
<keyword evidence="2" id="KW-0677">Repeat</keyword>
<feature type="domain" description="TRASH" evidence="6">
    <location>
        <begin position="561"/>
        <end position="596"/>
    </location>
</feature>
<feature type="region of interest" description="Disordered" evidence="5">
    <location>
        <begin position="763"/>
        <end position="783"/>
    </location>
</feature>
<reference evidence="7 8" key="1">
    <citation type="journal article" date="2019" name="Mol. Ecol. Resour.">
        <title>Improving Illumina assemblies with Hi-C and long reads: an example with the North African dromedary.</title>
        <authorList>
            <person name="Elbers J.P."/>
            <person name="Rogers M.F."/>
            <person name="Perelman P.L."/>
            <person name="Proskuryakova A.A."/>
            <person name="Serdyukova N.A."/>
            <person name="Johnson W.E."/>
            <person name="Horin P."/>
            <person name="Corander J."/>
            <person name="Murphy D."/>
            <person name="Burger P.A."/>
        </authorList>
    </citation>
    <scope>NUCLEOTIDE SEQUENCE [LARGE SCALE GENOMIC DNA]</scope>
    <source>
        <strain evidence="7">Drom800</strain>
        <tissue evidence="7">Blood</tissue>
    </source>
</reference>
<dbReference type="SUPFAM" id="SSF47240">
    <property type="entry name" value="Ferritin-like"/>
    <property type="match status" value="1"/>
</dbReference>
<evidence type="ECO:0000256" key="1">
    <source>
        <dbReference type="ARBA" id="ARBA00022723"/>
    </source>
</evidence>
<keyword evidence="8" id="KW-1185">Reference proteome</keyword>
<dbReference type="Gene3D" id="1.20.1260.10">
    <property type="match status" value="1"/>
</dbReference>
<dbReference type="GO" id="GO:0008270">
    <property type="term" value="F:zinc ion binding"/>
    <property type="evidence" value="ECO:0007669"/>
    <property type="project" value="UniProtKB-KW"/>
</dbReference>
<evidence type="ECO:0000259" key="6">
    <source>
        <dbReference type="SMART" id="SM00746"/>
    </source>
</evidence>
<proteinExistence type="predicted"/>
<dbReference type="STRING" id="9838.ENSCDRP00005031037"/>
<feature type="domain" description="TRASH" evidence="6">
    <location>
        <begin position="520"/>
        <end position="555"/>
    </location>
</feature>
<evidence type="ECO:0000256" key="4">
    <source>
        <dbReference type="ARBA" id="ARBA00022833"/>
    </source>
</evidence>
<feature type="domain" description="TRASH" evidence="6">
    <location>
        <begin position="474"/>
        <end position="507"/>
    </location>
</feature>
<name>A0A5N4DB35_CAMDR</name>
<dbReference type="PANTHER" id="PTHR45736:SF9">
    <property type="entry name" value="ZINC FINGER MYM-TYPE PROTEIN 6"/>
    <property type="match status" value="1"/>
</dbReference>
<dbReference type="InterPro" id="IPR011017">
    <property type="entry name" value="TRASH_dom"/>
</dbReference>
<dbReference type="Proteomes" id="UP000299084">
    <property type="component" value="Unassembled WGS sequence"/>
</dbReference>
<dbReference type="Pfam" id="PF06467">
    <property type="entry name" value="zf-FCS"/>
    <property type="match status" value="5"/>
</dbReference>
<dbReference type="PANTHER" id="PTHR45736">
    <property type="entry name" value="ZINC FINGER MYM-TYPE PROTEIN"/>
    <property type="match status" value="1"/>
</dbReference>
<feature type="domain" description="TRASH" evidence="6">
    <location>
        <begin position="324"/>
        <end position="360"/>
    </location>
</feature>